<dbReference type="Gene3D" id="3.80.10.10">
    <property type="entry name" value="Ribonuclease Inhibitor"/>
    <property type="match status" value="1"/>
</dbReference>
<gene>
    <name evidence="1" type="ORF">L798_01685</name>
</gene>
<dbReference type="Proteomes" id="UP000027135">
    <property type="component" value="Unassembled WGS sequence"/>
</dbReference>
<evidence type="ECO:0000313" key="2">
    <source>
        <dbReference type="Proteomes" id="UP000027135"/>
    </source>
</evidence>
<dbReference type="SUPFAM" id="SSF52047">
    <property type="entry name" value="RNI-like"/>
    <property type="match status" value="1"/>
</dbReference>
<keyword evidence="2" id="KW-1185">Reference proteome</keyword>
<reference evidence="1 2" key="1">
    <citation type="journal article" date="2014" name="Nat. Commun.">
        <title>Molecular traces of alternative social organization in a termite genome.</title>
        <authorList>
            <person name="Terrapon N."/>
            <person name="Li C."/>
            <person name="Robertson H.M."/>
            <person name="Ji L."/>
            <person name="Meng X."/>
            <person name="Booth W."/>
            <person name="Chen Z."/>
            <person name="Childers C.P."/>
            <person name="Glastad K.M."/>
            <person name="Gokhale K."/>
            <person name="Gowin J."/>
            <person name="Gronenberg W."/>
            <person name="Hermansen R.A."/>
            <person name="Hu H."/>
            <person name="Hunt B.G."/>
            <person name="Huylmans A.K."/>
            <person name="Khalil S.M."/>
            <person name="Mitchell R.D."/>
            <person name="Munoz-Torres M.C."/>
            <person name="Mustard J.A."/>
            <person name="Pan H."/>
            <person name="Reese J.T."/>
            <person name="Scharf M.E."/>
            <person name="Sun F."/>
            <person name="Vogel H."/>
            <person name="Xiao J."/>
            <person name="Yang W."/>
            <person name="Yang Z."/>
            <person name="Yang Z."/>
            <person name="Zhou J."/>
            <person name="Zhu J."/>
            <person name="Brent C.S."/>
            <person name="Elsik C.G."/>
            <person name="Goodisman M.A."/>
            <person name="Liberles D.A."/>
            <person name="Roe R.M."/>
            <person name="Vargo E.L."/>
            <person name="Vilcinskas A."/>
            <person name="Wang J."/>
            <person name="Bornberg-Bauer E."/>
            <person name="Korb J."/>
            <person name="Zhang G."/>
            <person name="Liebig J."/>
        </authorList>
    </citation>
    <scope>NUCLEOTIDE SEQUENCE [LARGE SCALE GENOMIC DNA]</scope>
    <source>
        <tissue evidence="1">Whole organism</tissue>
    </source>
</reference>
<dbReference type="AlphaFoldDB" id="A0A067RER7"/>
<evidence type="ECO:0000313" key="1">
    <source>
        <dbReference type="EMBL" id="KDR21533.1"/>
    </source>
</evidence>
<dbReference type="InParanoid" id="A0A067RER7"/>
<protein>
    <submittedName>
        <fullName evidence="1">Uncharacterized protein</fullName>
    </submittedName>
</protein>
<accession>A0A067RER7</accession>
<organism evidence="1 2">
    <name type="scientific">Zootermopsis nevadensis</name>
    <name type="common">Dampwood termite</name>
    <dbReference type="NCBI Taxonomy" id="136037"/>
    <lineage>
        <taxon>Eukaryota</taxon>
        <taxon>Metazoa</taxon>
        <taxon>Ecdysozoa</taxon>
        <taxon>Arthropoda</taxon>
        <taxon>Hexapoda</taxon>
        <taxon>Insecta</taxon>
        <taxon>Pterygota</taxon>
        <taxon>Neoptera</taxon>
        <taxon>Polyneoptera</taxon>
        <taxon>Dictyoptera</taxon>
        <taxon>Blattodea</taxon>
        <taxon>Blattoidea</taxon>
        <taxon>Termitoidae</taxon>
        <taxon>Termopsidae</taxon>
        <taxon>Zootermopsis</taxon>
    </lineage>
</organism>
<dbReference type="InterPro" id="IPR032675">
    <property type="entry name" value="LRR_dom_sf"/>
</dbReference>
<name>A0A067RER7_ZOONE</name>
<dbReference type="EMBL" id="KK852549">
    <property type="protein sequence ID" value="KDR21533.1"/>
    <property type="molecule type" value="Genomic_DNA"/>
</dbReference>
<sequence length="203" mass="22883">MAVGSTCRKLKVLDVAFSSRITNISIGAILKLVCLEELNILDTSISYEGYTKLINGLSRNTVNESLLKFGCSRLVTSHFHLLLNGFQNLVEISIKRCCCDSAVAGLQNLQTVRFTDFWFSDIQALIVIKGSQLLELQLKNVGDINLKVIDENCLSLKHLPISGYVRHVPQFENNDDPLPGFQSSHHLSLYLYKREYFIPYILS</sequence>
<proteinExistence type="predicted"/>